<proteinExistence type="predicted"/>
<feature type="region of interest" description="Disordered" evidence="1">
    <location>
        <begin position="802"/>
        <end position="821"/>
    </location>
</feature>
<reference evidence="2 3" key="1">
    <citation type="journal article" date="2021" name="MBio">
        <title>A New Model Trypanosomatid, Novymonas esmeraldas: Genomic Perception of Its 'Candidatus Pandoraea novymonadis' Endosymbiont.</title>
        <authorList>
            <person name="Zakharova A."/>
            <person name="Saura A."/>
            <person name="Butenko A."/>
            <person name="Podesvova L."/>
            <person name="Warmusova S."/>
            <person name="Kostygov A.Y."/>
            <person name="Nenarokova A."/>
            <person name="Lukes J."/>
            <person name="Opperdoes F.R."/>
            <person name="Yurchenko V."/>
        </authorList>
    </citation>
    <scope>NUCLEOTIDE SEQUENCE [LARGE SCALE GENOMIC DNA]</scope>
    <source>
        <strain evidence="2 3">E262AT.01</strain>
    </source>
</reference>
<feature type="compositionally biased region" description="Low complexity" evidence="1">
    <location>
        <begin position="237"/>
        <end position="259"/>
    </location>
</feature>
<feature type="compositionally biased region" description="Low complexity" evidence="1">
    <location>
        <begin position="271"/>
        <end position="280"/>
    </location>
</feature>
<feature type="compositionally biased region" description="Low complexity" evidence="1">
    <location>
        <begin position="313"/>
        <end position="326"/>
    </location>
</feature>
<feature type="region of interest" description="Disordered" evidence="1">
    <location>
        <begin position="729"/>
        <end position="787"/>
    </location>
</feature>
<feature type="compositionally biased region" description="Low complexity" evidence="1">
    <location>
        <begin position="51"/>
        <end position="60"/>
    </location>
</feature>
<feature type="region of interest" description="Disordered" evidence="1">
    <location>
        <begin position="431"/>
        <end position="477"/>
    </location>
</feature>
<feature type="compositionally biased region" description="Acidic residues" evidence="1">
    <location>
        <begin position="629"/>
        <end position="638"/>
    </location>
</feature>
<dbReference type="AlphaFoldDB" id="A0AAW0EY18"/>
<feature type="compositionally biased region" description="Pro residues" evidence="1">
    <location>
        <begin position="344"/>
        <end position="353"/>
    </location>
</feature>
<evidence type="ECO:0000256" key="1">
    <source>
        <dbReference type="SAM" id="MobiDB-lite"/>
    </source>
</evidence>
<feature type="compositionally biased region" description="Low complexity" evidence="1">
    <location>
        <begin position="354"/>
        <end position="365"/>
    </location>
</feature>
<protein>
    <submittedName>
        <fullName evidence="2">Uncharacterized protein</fullName>
    </submittedName>
</protein>
<accession>A0AAW0EY18</accession>
<feature type="region of interest" description="Disordered" evidence="1">
    <location>
        <begin position="610"/>
        <end position="672"/>
    </location>
</feature>
<feature type="compositionally biased region" description="Gly residues" evidence="1">
    <location>
        <begin position="734"/>
        <end position="743"/>
    </location>
</feature>
<feature type="compositionally biased region" description="Basic residues" evidence="1">
    <location>
        <begin position="889"/>
        <end position="900"/>
    </location>
</feature>
<organism evidence="2 3">
    <name type="scientific">Novymonas esmeraldas</name>
    <dbReference type="NCBI Taxonomy" id="1808958"/>
    <lineage>
        <taxon>Eukaryota</taxon>
        <taxon>Discoba</taxon>
        <taxon>Euglenozoa</taxon>
        <taxon>Kinetoplastea</taxon>
        <taxon>Metakinetoplastina</taxon>
        <taxon>Trypanosomatida</taxon>
        <taxon>Trypanosomatidae</taxon>
        <taxon>Novymonas</taxon>
    </lineage>
</organism>
<comment type="caution">
    <text evidence="2">The sequence shown here is derived from an EMBL/GenBank/DDBJ whole genome shotgun (WGS) entry which is preliminary data.</text>
</comment>
<sequence length="1008" mass="106492">MLAYQYMRGAAAPAAPRLPSAEIERDELYASTISSDRCSSDEDGAADLAVEASPPEHGAPPGEGGAAGDVDASYFSDYAATQAVARAPFLEQRGHSSGDAPAATDVVEESDADGFCDDAYDAAELRIQAQPSTASASGADPRLSAQGGGLLTLPGSEGRRSGSWVDPLRATSTTFSENGAPPATGHKEPTPPGDVLVGRYGLSNSPSCESETRPERRRRTLPYHAGQPSVHVREATSAPSSHSPPLSPSGSRGAPPSNGAKEHQPHRRSARATSSSRTSTLATVDAVQVLPLADVSMLQNSGEFVKGAKSTISATPSTPPRTTQQRRAARVSVSQEGNEAVVHSPPPRRPPTAPSAGTSAGLGSTAAAIPRTRVVRERPVHGAPLLLQCTGHICTPTRTIRVDDMLTDGEEDEGEATVTACLHTSVYKDVADSASGTPSTSSSSPEVMALEEDDGRGGGATRHSRRDHGALLPRRRARRLVRSGSPLLSLVDPQRPVHVDAATESPSHPQRIVVTSISRSGWGTQGEEEVYEGAGEDAMPDMIDFSVQTEPLDVSQHGESLVLCGYSVEPIVACDGARGQPTARPHRGAALNGGSPASYAAMGAAAPVPESRSLFASPPGAKQTPVREEEGEEEEDSVVENWSRAQREAARLSHSRHREPYGTWSAPSERSRGPHAAAAMYAAHDRVHVAQGVVHASSEEMGAVFDLVESVEETPAPHRGDFAAVPYTTTAPRSGGGGGGVGPLRGEVRRAHASPPPPPPRFNERGSSAPHGVVHRADEHATSQQRHQRLTVHSLLARQLRSPQHGAGPGAARPRHNSTLDSCPPGLFTAPAEDYAEAQEQLRRQRLAAEAERVRFSLALDVCAAVRPHARDLLLMFLLFAEESSSRRRRSHGGALHRRGGTVSPDAAGSSSADTTVWGSESRVSYDTCAEAVNCVLERRGVSWVRATRELCRRVVAWCYYHRHRGDAVDDYAHVAEALTDTADDASTDYATFVSAVMEFADGFPASA</sequence>
<dbReference type="Proteomes" id="UP001430356">
    <property type="component" value="Unassembled WGS sequence"/>
</dbReference>
<feature type="region of interest" description="Disordered" evidence="1">
    <location>
        <begin position="308"/>
        <end position="365"/>
    </location>
</feature>
<dbReference type="EMBL" id="JAECZO010000128">
    <property type="protein sequence ID" value="KAK7198026.1"/>
    <property type="molecule type" value="Genomic_DNA"/>
</dbReference>
<evidence type="ECO:0000313" key="2">
    <source>
        <dbReference type="EMBL" id="KAK7198026.1"/>
    </source>
</evidence>
<gene>
    <name evidence="2" type="ORF">NESM_000758100</name>
</gene>
<feature type="region of interest" description="Disordered" evidence="1">
    <location>
        <begin position="889"/>
        <end position="915"/>
    </location>
</feature>
<name>A0AAW0EY18_9TRYP</name>
<keyword evidence="3" id="KW-1185">Reference proteome</keyword>
<feature type="region of interest" description="Disordered" evidence="1">
    <location>
        <begin position="90"/>
        <end position="110"/>
    </location>
</feature>
<feature type="region of interest" description="Disordered" evidence="1">
    <location>
        <begin position="32"/>
        <end position="70"/>
    </location>
</feature>
<feature type="region of interest" description="Disordered" evidence="1">
    <location>
        <begin position="127"/>
        <end position="280"/>
    </location>
</feature>
<feature type="compositionally biased region" description="Low complexity" evidence="1">
    <location>
        <begin position="433"/>
        <end position="445"/>
    </location>
</feature>
<evidence type="ECO:0000313" key="3">
    <source>
        <dbReference type="Proteomes" id="UP001430356"/>
    </source>
</evidence>